<keyword evidence="1" id="KW-0732">Signal</keyword>
<gene>
    <name evidence="2" type="ORF">CC86DRAFT_118041</name>
</gene>
<name>A0A6A6ZGL9_9PLEO</name>
<reference evidence="2" key="1">
    <citation type="journal article" date="2020" name="Stud. Mycol.">
        <title>101 Dothideomycetes genomes: a test case for predicting lifestyles and emergence of pathogens.</title>
        <authorList>
            <person name="Haridas S."/>
            <person name="Albert R."/>
            <person name="Binder M."/>
            <person name="Bloem J."/>
            <person name="Labutti K."/>
            <person name="Salamov A."/>
            <person name="Andreopoulos B."/>
            <person name="Baker S."/>
            <person name="Barry K."/>
            <person name="Bills G."/>
            <person name="Bluhm B."/>
            <person name="Cannon C."/>
            <person name="Castanera R."/>
            <person name="Culley D."/>
            <person name="Daum C."/>
            <person name="Ezra D."/>
            <person name="Gonzalez J."/>
            <person name="Henrissat B."/>
            <person name="Kuo A."/>
            <person name="Liang C."/>
            <person name="Lipzen A."/>
            <person name="Lutzoni F."/>
            <person name="Magnuson J."/>
            <person name="Mondo S."/>
            <person name="Nolan M."/>
            <person name="Ohm R."/>
            <person name="Pangilinan J."/>
            <person name="Park H.-J."/>
            <person name="Ramirez L."/>
            <person name="Alfaro M."/>
            <person name="Sun H."/>
            <person name="Tritt A."/>
            <person name="Yoshinaga Y."/>
            <person name="Zwiers L.-H."/>
            <person name="Turgeon B."/>
            <person name="Goodwin S."/>
            <person name="Spatafora J."/>
            <person name="Crous P."/>
            <person name="Grigoriev I."/>
        </authorList>
    </citation>
    <scope>NUCLEOTIDE SEQUENCE</scope>
    <source>
        <strain evidence="2">CBS 113818</strain>
    </source>
</reference>
<evidence type="ECO:0000313" key="2">
    <source>
        <dbReference type="EMBL" id="KAF2820170.1"/>
    </source>
</evidence>
<evidence type="ECO:0000256" key="1">
    <source>
        <dbReference type="SAM" id="SignalP"/>
    </source>
</evidence>
<protein>
    <submittedName>
        <fullName evidence="2">Uncharacterized protein</fullName>
    </submittedName>
</protein>
<evidence type="ECO:0000313" key="3">
    <source>
        <dbReference type="Proteomes" id="UP000799424"/>
    </source>
</evidence>
<organism evidence="2 3">
    <name type="scientific">Ophiobolus disseminans</name>
    <dbReference type="NCBI Taxonomy" id="1469910"/>
    <lineage>
        <taxon>Eukaryota</taxon>
        <taxon>Fungi</taxon>
        <taxon>Dikarya</taxon>
        <taxon>Ascomycota</taxon>
        <taxon>Pezizomycotina</taxon>
        <taxon>Dothideomycetes</taxon>
        <taxon>Pleosporomycetidae</taxon>
        <taxon>Pleosporales</taxon>
        <taxon>Pleosporineae</taxon>
        <taxon>Phaeosphaeriaceae</taxon>
        <taxon>Ophiobolus</taxon>
    </lineage>
</organism>
<keyword evidence="3" id="KW-1185">Reference proteome</keyword>
<accession>A0A6A6ZGL9</accession>
<dbReference type="AlphaFoldDB" id="A0A6A6ZGL9"/>
<dbReference type="EMBL" id="MU006241">
    <property type="protein sequence ID" value="KAF2820170.1"/>
    <property type="molecule type" value="Genomic_DNA"/>
</dbReference>
<dbReference type="Proteomes" id="UP000799424">
    <property type="component" value="Unassembled WGS sequence"/>
</dbReference>
<sequence>MLSLWALGIFYIQNTFSCHVDHSIPIHGPGALREMALWIIEDHPGRALAHKIDIVINCGTECTLDEVRINYSEYLNERLFHSNVVFTVHAGNSTCTTSLHSIRSNIARTAFRHHYAKSRTTPWLVSSDDKMLQCLVDGYGQVRSWIDVDSRGEVTPRNLSFL</sequence>
<proteinExistence type="predicted"/>
<feature type="chain" id="PRO_5025534361" evidence="1">
    <location>
        <begin position="18"/>
        <end position="162"/>
    </location>
</feature>
<feature type="signal peptide" evidence="1">
    <location>
        <begin position="1"/>
        <end position="17"/>
    </location>
</feature>